<evidence type="ECO:0000259" key="7">
    <source>
        <dbReference type="SMART" id="SM01372"/>
    </source>
</evidence>
<dbReference type="PANTHER" id="PTHR12548">
    <property type="entry name" value="TRANSCRIPTION FACTOR DP"/>
    <property type="match status" value="1"/>
</dbReference>
<dbReference type="Pfam" id="PF02319">
    <property type="entry name" value="WHD_E2F_TDP"/>
    <property type="match status" value="1"/>
</dbReference>
<evidence type="ECO:0000256" key="2">
    <source>
        <dbReference type="ARBA" id="ARBA00023015"/>
    </source>
</evidence>
<dbReference type="InterPro" id="IPR036390">
    <property type="entry name" value="WH_DNA-bd_sf"/>
</dbReference>
<evidence type="ECO:0000256" key="3">
    <source>
        <dbReference type="ARBA" id="ARBA00023125"/>
    </source>
</evidence>
<dbReference type="Gene3D" id="1.10.10.10">
    <property type="entry name" value="Winged helix-like DNA-binding domain superfamily/Winged helix DNA-binding domain"/>
    <property type="match status" value="1"/>
</dbReference>
<feature type="region of interest" description="Disordered" evidence="6">
    <location>
        <begin position="39"/>
        <end position="64"/>
    </location>
</feature>
<dbReference type="InterPro" id="IPR003316">
    <property type="entry name" value="E2F_WHTH_DNA-bd_dom"/>
</dbReference>
<dbReference type="GO" id="GO:0000981">
    <property type="term" value="F:DNA-binding transcription factor activity, RNA polymerase II-specific"/>
    <property type="evidence" value="ECO:0007669"/>
    <property type="project" value="TreeGrafter"/>
</dbReference>
<dbReference type="SUPFAM" id="SSF46785">
    <property type="entry name" value="Winged helix' DNA-binding domain"/>
    <property type="match status" value="1"/>
</dbReference>
<dbReference type="RefSeq" id="XP_001008420.2">
    <property type="nucleotide sequence ID" value="XM_001008420.2"/>
</dbReference>
<feature type="region of interest" description="Disordered" evidence="6">
    <location>
        <begin position="754"/>
        <end position="816"/>
    </location>
</feature>
<evidence type="ECO:0000313" key="9">
    <source>
        <dbReference type="Proteomes" id="UP000009168"/>
    </source>
</evidence>
<dbReference type="InterPro" id="IPR038168">
    <property type="entry name" value="TF_DP_C_sf"/>
</dbReference>
<dbReference type="InterPro" id="IPR037241">
    <property type="entry name" value="E2F-DP_heterodim"/>
</dbReference>
<name>Q22RE7_TETTS</name>
<dbReference type="Proteomes" id="UP000009168">
    <property type="component" value="Unassembled WGS sequence"/>
</dbReference>
<dbReference type="STRING" id="312017.Q22RE7"/>
<dbReference type="InterPro" id="IPR015648">
    <property type="entry name" value="Transcrpt_fac_DP"/>
</dbReference>
<dbReference type="InterPro" id="IPR036388">
    <property type="entry name" value="WH-like_DNA-bd_sf"/>
</dbReference>
<feature type="compositionally biased region" description="Low complexity" evidence="6">
    <location>
        <begin position="411"/>
        <end position="425"/>
    </location>
</feature>
<keyword evidence="5" id="KW-0539">Nucleus</keyword>
<dbReference type="KEGG" id="tet:TTHERM_00016410"/>
<dbReference type="HOGENOM" id="CLU_669967_0_0_1"/>
<keyword evidence="2 5" id="KW-0805">Transcription regulation</keyword>
<protein>
    <submittedName>
        <fullName evidence="8">Transcription factor e2f/dimerization partner</fullName>
    </submittedName>
</protein>
<comment type="subcellular location">
    <subcellularLocation>
        <location evidence="5">Nucleus</location>
    </subcellularLocation>
</comment>
<feature type="compositionally biased region" description="Polar residues" evidence="6">
    <location>
        <begin position="40"/>
        <end position="64"/>
    </location>
</feature>
<keyword evidence="4 5" id="KW-0804">Transcription</keyword>
<dbReference type="PANTHER" id="PTHR12548:SF9">
    <property type="entry name" value="TRANSCRIPTION FACTOR DP"/>
    <property type="match status" value="1"/>
</dbReference>
<dbReference type="GO" id="GO:0000977">
    <property type="term" value="F:RNA polymerase II transcription regulatory region sequence-specific DNA binding"/>
    <property type="evidence" value="ECO:0007669"/>
    <property type="project" value="TreeGrafter"/>
</dbReference>
<feature type="region of interest" description="Disordered" evidence="6">
    <location>
        <begin position="135"/>
        <end position="161"/>
    </location>
</feature>
<evidence type="ECO:0000256" key="6">
    <source>
        <dbReference type="SAM" id="MobiDB-lite"/>
    </source>
</evidence>
<feature type="domain" description="E2F/DP family winged-helix DNA-binding" evidence="7">
    <location>
        <begin position="434"/>
        <end position="525"/>
    </location>
</feature>
<dbReference type="GO" id="GO:0005634">
    <property type="term" value="C:nucleus"/>
    <property type="evidence" value="ECO:0007669"/>
    <property type="project" value="UniProtKB-SubCell"/>
</dbReference>
<dbReference type="EMBL" id="GG662845">
    <property type="protein sequence ID" value="EAR88175.2"/>
    <property type="molecule type" value="Genomic_DNA"/>
</dbReference>
<feature type="region of interest" description="Disordered" evidence="6">
    <location>
        <begin position="231"/>
        <end position="254"/>
    </location>
</feature>
<feature type="compositionally biased region" description="Polar residues" evidence="6">
    <location>
        <begin position="398"/>
        <end position="410"/>
    </location>
</feature>
<dbReference type="GO" id="GO:0051726">
    <property type="term" value="P:regulation of cell cycle"/>
    <property type="evidence" value="ECO:0007669"/>
    <property type="project" value="InterPro"/>
</dbReference>
<dbReference type="AlphaFoldDB" id="Q22RE7"/>
<keyword evidence="9" id="KW-1185">Reference proteome</keyword>
<evidence type="ECO:0000256" key="1">
    <source>
        <dbReference type="ARBA" id="ARBA00010940"/>
    </source>
</evidence>
<dbReference type="InParanoid" id="Q22RE7"/>
<feature type="region of interest" description="Disordered" evidence="6">
    <location>
        <begin position="391"/>
        <end position="436"/>
    </location>
</feature>
<dbReference type="SUPFAM" id="SSF144074">
    <property type="entry name" value="E2F-DP heterodimerization region"/>
    <property type="match status" value="1"/>
</dbReference>
<dbReference type="GeneID" id="7826870"/>
<keyword evidence="3 5" id="KW-0238">DNA-binding</keyword>
<dbReference type="SMART" id="SM01372">
    <property type="entry name" value="E2F_TDP"/>
    <property type="match status" value="1"/>
</dbReference>
<accession>Q22RE7</accession>
<evidence type="ECO:0000256" key="4">
    <source>
        <dbReference type="ARBA" id="ARBA00023163"/>
    </source>
</evidence>
<dbReference type="FunFam" id="1.10.10.10:FF:000360">
    <property type="entry name" value="Transcription factor Dp-1, a"/>
    <property type="match status" value="1"/>
</dbReference>
<comment type="similarity">
    <text evidence="1 5">Belongs to the E2F/DP family.</text>
</comment>
<feature type="compositionally biased region" description="Basic and acidic residues" evidence="6">
    <location>
        <begin position="759"/>
        <end position="769"/>
    </location>
</feature>
<dbReference type="GO" id="GO:0005667">
    <property type="term" value="C:transcription regulator complex"/>
    <property type="evidence" value="ECO:0007669"/>
    <property type="project" value="InterPro"/>
</dbReference>
<feature type="compositionally biased region" description="Low complexity" evidence="6">
    <location>
        <begin position="231"/>
        <end position="250"/>
    </location>
</feature>
<evidence type="ECO:0000256" key="5">
    <source>
        <dbReference type="RuleBase" id="RU003796"/>
    </source>
</evidence>
<dbReference type="OrthoDB" id="313275at2759"/>
<feature type="compositionally biased region" description="Low complexity" evidence="6">
    <location>
        <begin position="782"/>
        <end position="793"/>
    </location>
</feature>
<evidence type="ECO:0000313" key="8">
    <source>
        <dbReference type="EMBL" id="EAR88175.2"/>
    </source>
</evidence>
<gene>
    <name evidence="8" type="ORF">TTHERM_00016410</name>
</gene>
<proteinExistence type="inferred from homology"/>
<organism evidence="8 9">
    <name type="scientific">Tetrahymena thermophila (strain SB210)</name>
    <dbReference type="NCBI Taxonomy" id="312017"/>
    <lineage>
        <taxon>Eukaryota</taxon>
        <taxon>Sar</taxon>
        <taxon>Alveolata</taxon>
        <taxon>Ciliophora</taxon>
        <taxon>Intramacronucleata</taxon>
        <taxon>Oligohymenophorea</taxon>
        <taxon>Hymenostomatida</taxon>
        <taxon>Tetrahymenina</taxon>
        <taxon>Tetrahymenidae</taxon>
        <taxon>Tetrahymena</taxon>
    </lineage>
</organism>
<feature type="compositionally biased region" description="Polar residues" evidence="6">
    <location>
        <begin position="144"/>
        <end position="160"/>
    </location>
</feature>
<reference evidence="9" key="1">
    <citation type="journal article" date="2006" name="PLoS Biol.">
        <title>Macronuclear genome sequence of the ciliate Tetrahymena thermophila, a model eukaryote.</title>
        <authorList>
            <person name="Eisen J.A."/>
            <person name="Coyne R.S."/>
            <person name="Wu M."/>
            <person name="Wu D."/>
            <person name="Thiagarajan M."/>
            <person name="Wortman J.R."/>
            <person name="Badger J.H."/>
            <person name="Ren Q."/>
            <person name="Amedeo P."/>
            <person name="Jones K.M."/>
            <person name="Tallon L.J."/>
            <person name="Delcher A.L."/>
            <person name="Salzberg S.L."/>
            <person name="Silva J.C."/>
            <person name="Haas B.J."/>
            <person name="Majoros W.H."/>
            <person name="Farzad M."/>
            <person name="Carlton J.M."/>
            <person name="Smith R.K. Jr."/>
            <person name="Garg J."/>
            <person name="Pearlman R.E."/>
            <person name="Karrer K.M."/>
            <person name="Sun L."/>
            <person name="Manning G."/>
            <person name="Elde N.C."/>
            <person name="Turkewitz A.P."/>
            <person name="Asai D.J."/>
            <person name="Wilkes D.E."/>
            <person name="Wang Y."/>
            <person name="Cai H."/>
            <person name="Collins K."/>
            <person name="Stewart B.A."/>
            <person name="Lee S.R."/>
            <person name="Wilamowska K."/>
            <person name="Weinberg Z."/>
            <person name="Ruzzo W.L."/>
            <person name="Wloga D."/>
            <person name="Gaertig J."/>
            <person name="Frankel J."/>
            <person name="Tsao C.-C."/>
            <person name="Gorovsky M.A."/>
            <person name="Keeling P.J."/>
            <person name="Waller R.F."/>
            <person name="Patron N.J."/>
            <person name="Cherry J.M."/>
            <person name="Stover N.A."/>
            <person name="Krieger C.J."/>
            <person name="del Toro C."/>
            <person name="Ryder H.F."/>
            <person name="Williamson S.C."/>
            <person name="Barbeau R.A."/>
            <person name="Hamilton E.P."/>
            <person name="Orias E."/>
        </authorList>
    </citation>
    <scope>NUCLEOTIDE SEQUENCE [LARGE SCALE GENOMIC DNA]</scope>
    <source>
        <strain evidence="9">SB210</strain>
    </source>
</reference>
<sequence>MTQGTHKKLMFKTENPHIKEDNLFNSVNQFSHMLECKMPQGQQSGDEQSPSPKNNSSNHISPFASSRLFNNSTRQFNSTLLNTSDQNQNFFSNNIALSNGISSASNSNGFQINGNKKLFLSSSKAIISAKAILETSDDPESSNHKNNSKTTATQSRNSTSHFEDHMLDSLKDTTSYSLNLTTSKGISGFQNNFSNIRNSIQNYPLKTIKNIPCENSLNNFSSSLFFDNSNVNNNNNNKNSSNNNNNTSDFKANENYEGGKMIQNIQINADFSSPTYNQNSFNQFNSLKNKSVKNNTNILVGNSNNTQKWNYQSTSKLILNSNLYQQQLHSINNQEDDEGEVFNNESLSQLWTNPSVLQALTQKNLQASEQNLLTNGTLKQQLNKNLLGESSFHKRSNSKANEQALTPSTMSHLNSNVNLNNSTNYLDDDDKGERSSRGLRNLSLKVKQIVVQKGQTSYKEVADQLVDELKSQSLGSMKPEDIQKDEQNIKRRVYDALNVLIASKVIEKTGKVVKSCDKSHLNGRCLQADNWKNVKLVESERDKKKETLLQKQKILTEYAAKYLALMNLMERNKKTEQEKLNVQLSQQSVDFLNNQDQVQELSQRMNTIKDQISLKDKILTDLQPSNGQSHIFKFPLILISVPTPENESSKVIVKMSKDQKNGKFFSQSKMIVHADLDVLLQMKMHQVDQQFASKYLNQEFISKYLVGNSFFAPQSDQSNESSNISNCSNREKCIEQADNQYLNENLVQSVNKQQFNPHENSKYQIDDSSIKQTKKAKVSAFKKPQLPKNNQKQSVKISCKKTEKSDNFDNEIELDD</sequence>
<dbReference type="Gene3D" id="1.20.140.80">
    <property type="entry name" value="Transcription factor DP"/>
    <property type="match status" value="1"/>
</dbReference>